<dbReference type="Gene3D" id="2.60.120.290">
    <property type="entry name" value="Spermadhesin, CUB domain"/>
    <property type="match status" value="3"/>
</dbReference>
<proteinExistence type="predicted"/>
<sequence>PCGPSALQSRPEAQTLTSINYPNQYPVNIRCSWVISRPDTNDGMRRGSVQLTVNQLDVPCNGDYLEIQKPLSNNGRWRGRRRKYRRRKMKVNYHVTRSRYRNRSFQRRYMATPLKLCGSTPVHDIIAPSGLTIFFHSDAINNTARGFSISYKDANCSRVYTAEYGIISNSEYPGRYNTQKNCAITITTTPGKTISAYFSRMEMYSPQSNCAQTKLKVFDGQDNASAAIGSYCGYDVPNPIFSSGNSLYIESTMQHSIGLYYLIYMATDQGKGCGGSIYAEEGVISSPLYPQAYKRNSECVWHIKVPGYHTVKMEFNSFHLNSTAGCDSNYVELYDGATDQIADRVVRYCGTDHPGIHISKTNEVTIKFKSDSNNEGPGFLLAFTLNEYLPVSSLHLIQRYTTDDSIQTENRVVYL</sequence>
<feature type="domain" description="CUB" evidence="4">
    <location>
        <begin position="156"/>
        <end position="250"/>
    </location>
</feature>
<protein>
    <submittedName>
        <fullName evidence="5">Tolloid-like protein 1</fullName>
    </submittedName>
</protein>
<dbReference type="SMART" id="SM00042">
    <property type="entry name" value="CUB"/>
    <property type="match status" value="3"/>
</dbReference>
<evidence type="ECO:0000256" key="1">
    <source>
        <dbReference type="ARBA" id="ARBA00022737"/>
    </source>
</evidence>
<dbReference type="InterPro" id="IPR000859">
    <property type="entry name" value="CUB_dom"/>
</dbReference>
<dbReference type="PANTHER" id="PTHR24251:SF37">
    <property type="entry name" value="CUB DOMAIN-CONTAINING PROTEIN"/>
    <property type="match status" value="1"/>
</dbReference>
<keyword evidence="2" id="KW-1015">Disulfide bond</keyword>
<dbReference type="InterPro" id="IPR035914">
    <property type="entry name" value="Sperma_CUB_dom_sf"/>
</dbReference>
<accession>A0AAV4TS97</accession>
<evidence type="ECO:0000256" key="3">
    <source>
        <dbReference type="PROSITE-ProRule" id="PRU00059"/>
    </source>
</evidence>
<comment type="caution">
    <text evidence="3">Lacks conserved residue(s) required for the propagation of feature annotation.</text>
</comment>
<gene>
    <name evidence="5" type="primary">tll1</name>
    <name evidence="5" type="ORF">CDAR_238122</name>
</gene>
<feature type="non-terminal residue" evidence="5">
    <location>
        <position position="1"/>
    </location>
</feature>
<evidence type="ECO:0000259" key="4">
    <source>
        <dbReference type="PROSITE" id="PS01180"/>
    </source>
</evidence>
<dbReference type="CDD" id="cd00041">
    <property type="entry name" value="CUB"/>
    <property type="match status" value="3"/>
</dbReference>
<feature type="domain" description="CUB" evidence="4">
    <location>
        <begin position="273"/>
        <end position="386"/>
    </location>
</feature>
<organism evidence="5 6">
    <name type="scientific">Caerostris darwini</name>
    <dbReference type="NCBI Taxonomy" id="1538125"/>
    <lineage>
        <taxon>Eukaryota</taxon>
        <taxon>Metazoa</taxon>
        <taxon>Ecdysozoa</taxon>
        <taxon>Arthropoda</taxon>
        <taxon>Chelicerata</taxon>
        <taxon>Arachnida</taxon>
        <taxon>Araneae</taxon>
        <taxon>Araneomorphae</taxon>
        <taxon>Entelegynae</taxon>
        <taxon>Araneoidea</taxon>
        <taxon>Araneidae</taxon>
        <taxon>Caerostris</taxon>
    </lineage>
</organism>
<dbReference type="EMBL" id="BPLQ01009852">
    <property type="protein sequence ID" value="GIY46953.1"/>
    <property type="molecule type" value="Genomic_DNA"/>
</dbReference>
<comment type="caution">
    <text evidence="5">The sequence shown here is derived from an EMBL/GenBank/DDBJ whole genome shotgun (WGS) entry which is preliminary data.</text>
</comment>
<dbReference type="SUPFAM" id="SSF49854">
    <property type="entry name" value="Spermadhesin, CUB domain"/>
    <property type="match status" value="3"/>
</dbReference>
<dbReference type="AlphaFoldDB" id="A0AAV4TS97"/>
<dbReference type="PANTHER" id="PTHR24251">
    <property type="entry name" value="OVOCHYMASE-RELATED"/>
    <property type="match status" value="1"/>
</dbReference>
<dbReference type="Proteomes" id="UP001054837">
    <property type="component" value="Unassembled WGS sequence"/>
</dbReference>
<dbReference type="Pfam" id="PF00431">
    <property type="entry name" value="CUB"/>
    <property type="match status" value="3"/>
</dbReference>
<evidence type="ECO:0000256" key="2">
    <source>
        <dbReference type="ARBA" id="ARBA00023157"/>
    </source>
</evidence>
<keyword evidence="1" id="KW-0677">Repeat</keyword>
<evidence type="ECO:0000313" key="6">
    <source>
        <dbReference type="Proteomes" id="UP001054837"/>
    </source>
</evidence>
<name>A0AAV4TS97_9ARAC</name>
<evidence type="ECO:0000313" key="5">
    <source>
        <dbReference type="EMBL" id="GIY46953.1"/>
    </source>
</evidence>
<keyword evidence="6" id="KW-1185">Reference proteome</keyword>
<reference evidence="5 6" key="1">
    <citation type="submission" date="2021-06" db="EMBL/GenBank/DDBJ databases">
        <title>Caerostris darwini draft genome.</title>
        <authorList>
            <person name="Kono N."/>
            <person name="Arakawa K."/>
        </authorList>
    </citation>
    <scope>NUCLEOTIDE SEQUENCE [LARGE SCALE GENOMIC DNA]</scope>
</reference>
<feature type="domain" description="CUB" evidence="4">
    <location>
        <begin position="2"/>
        <end position="154"/>
    </location>
</feature>
<dbReference type="FunFam" id="2.60.120.290:FF:000013">
    <property type="entry name" value="Membrane frizzled-related protein"/>
    <property type="match status" value="1"/>
</dbReference>
<dbReference type="PROSITE" id="PS01180">
    <property type="entry name" value="CUB"/>
    <property type="match status" value="3"/>
</dbReference>